<reference evidence="1 2" key="1">
    <citation type="submission" date="2018-06" db="EMBL/GenBank/DDBJ databases">
        <title>Genomic Encyclopedia of Archaeal and Bacterial Type Strains, Phase II (KMG-II): from individual species to whole genera.</title>
        <authorList>
            <person name="Goeker M."/>
        </authorList>
    </citation>
    <scope>NUCLEOTIDE SEQUENCE [LARGE SCALE GENOMIC DNA]</scope>
    <source>
        <strain evidence="1 2">DSM 23446</strain>
    </source>
</reference>
<name>A0A327PEJ0_9BACT</name>
<dbReference type="RefSeq" id="WP_111611868.1">
    <property type="nucleotide sequence ID" value="NZ_QLLK01000006.1"/>
</dbReference>
<dbReference type="InterPro" id="IPR001451">
    <property type="entry name" value="Hexapep"/>
</dbReference>
<dbReference type="Pfam" id="PF00132">
    <property type="entry name" value="Hexapep"/>
    <property type="match status" value="1"/>
</dbReference>
<gene>
    <name evidence="1" type="ORF">LV83_02544</name>
</gene>
<dbReference type="GO" id="GO:0016740">
    <property type="term" value="F:transferase activity"/>
    <property type="evidence" value="ECO:0007669"/>
    <property type="project" value="UniProtKB-KW"/>
</dbReference>
<dbReference type="Gene3D" id="2.160.10.10">
    <property type="entry name" value="Hexapeptide repeat proteins"/>
    <property type="match status" value="1"/>
</dbReference>
<sequence length="174" mass="19793">MNIFKFIRHHYRVYQKNRRINYHTQQAKKVLGGYGDDLKVNFKCIFNENVFLGTNCHFNGIEIPKGGIVKIGDNFHSGKSCMILSKYHNYEGEKIPYDNTYIVKNVTIGDNVWLGNNVIVLGRVTIDEGAIIQAGAVVVSDIPACAIASGNPAKVFKERDKEHYFKLKKEGRFH</sequence>
<dbReference type="InterPro" id="IPR011004">
    <property type="entry name" value="Trimer_LpxA-like_sf"/>
</dbReference>
<protein>
    <submittedName>
        <fullName evidence="1">Transferase family hexapeptide repeat protein</fullName>
    </submittedName>
</protein>
<dbReference type="AlphaFoldDB" id="A0A327PEJ0"/>
<dbReference type="OrthoDB" id="9814490at2"/>
<organism evidence="1 2">
    <name type="scientific">Algoriphagus yeomjeoni</name>
    <dbReference type="NCBI Taxonomy" id="291403"/>
    <lineage>
        <taxon>Bacteria</taxon>
        <taxon>Pseudomonadati</taxon>
        <taxon>Bacteroidota</taxon>
        <taxon>Cytophagia</taxon>
        <taxon>Cytophagales</taxon>
        <taxon>Cyclobacteriaceae</taxon>
        <taxon>Algoriphagus</taxon>
    </lineage>
</organism>
<evidence type="ECO:0000313" key="2">
    <source>
        <dbReference type="Proteomes" id="UP000249610"/>
    </source>
</evidence>
<keyword evidence="1" id="KW-0808">Transferase</keyword>
<keyword evidence="2" id="KW-1185">Reference proteome</keyword>
<dbReference type="Proteomes" id="UP000249610">
    <property type="component" value="Unassembled WGS sequence"/>
</dbReference>
<proteinExistence type="predicted"/>
<dbReference type="InterPro" id="IPR051159">
    <property type="entry name" value="Hexapeptide_acetyltransf"/>
</dbReference>
<dbReference type="PANTHER" id="PTHR23416">
    <property type="entry name" value="SIALIC ACID SYNTHASE-RELATED"/>
    <property type="match status" value="1"/>
</dbReference>
<dbReference type="EMBL" id="QLLK01000006">
    <property type="protein sequence ID" value="RAI89502.1"/>
    <property type="molecule type" value="Genomic_DNA"/>
</dbReference>
<dbReference type="CDD" id="cd04647">
    <property type="entry name" value="LbH_MAT_like"/>
    <property type="match status" value="1"/>
</dbReference>
<evidence type="ECO:0000313" key="1">
    <source>
        <dbReference type="EMBL" id="RAI89502.1"/>
    </source>
</evidence>
<accession>A0A327PEJ0</accession>
<comment type="caution">
    <text evidence="1">The sequence shown here is derived from an EMBL/GenBank/DDBJ whole genome shotgun (WGS) entry which is preliminary data.</text>
</comment>
<dbReference type="SUPFAM" id="SSF51161">
    <property type="entry name" value="Trimeric LpxA-like enzymes"/>
    <property type="match status" value="1"/>
</dbReference>